<feature type="domain" description="Ion transport" evidence="6">
    <location>
        <begin position="98"/>
        <end position="372"/>
    </location>
</feature>
<keyword evidence="2 5" id="KW-0812">Transmembrane</keyword>
<accession>A0ABN9TWS5</accession>
<sequence length="419" mass="47170">PFWLKRRQAWSPEVLRGGVPLLARAMANQEASPLLSGPGPGASSSEDLMSKQMSALEKKRYLRMQSLEADYREKGYANNCFWKYKLQVAEFYSTDATQWIVAGLIISNFVAQCIQRVIDPCMGGEPDLEHHGNIWKMVSNFFNVIFLIELLVNLYGCWLCPTWIKDSWNQFDCVVVALGVVDLCGFDYPGQLRLLRMLRVFRIFRLFARFEGLQQIVFCLSASLPDVGSAAMIMVMIMCIFAVLAVDIFSGVYSGEASDSDKCTYDSGDYGICLAQCTENESVGITPRGHCWGYEYYGTFGKAFYTLFQITTGESWSEAGIRPALMFFRGDGVVIKLVLMLLVFMYVIVTSWIMLNVVVTVLLDKFSSFDSASTSDAPKPPKDLRDAFDQMKASVDKDMDTLQATIEGLVEELSKKKKW</sequence>
<evidence type="ECO:0000256" key="5">
    <source>
        <dbReference type="SAM" id="Phobius"/>
    </source>
</evidence>
<evidence type="ECO:0000256" key="1">
    <source>
        <dbReference type="ARBA" id="ARBA00004141"/>
    </source>
</evidence>
<dbReference type="SUPFAM" id="SSF81324">
    <property type="entry name" value="Voltage-gated potassium channels"/>
    <property type="match status" value="1"/>
</dbReference>
<dbReference type="Pfam" id="PF00520">
    <property type="entry name" value="Ion_trans"/>
    <property type="match status" value="1"/>
</dbReference>
<reference evidence="7" key="1">
    <citation type="submission" date="2023-10" db="EMBL/GenBank/DDBJ databases">
        <authorList>
            <person name="Chen Y."/>
            <person name="Shah S."/>
            <person name="Dougan E. K."/>
            <person name="Thang M."/>
            <person name="Chan C."/>
        </authorList>
    </citation>
    <scope>NUCLEOTIDE SEQUENCE [LARGE SCALE GENOMIC DNA]</scope>
</reference>
<dbReference type="Proteomes" id="UP001189429">
    <property type="component" value="Unassembled WGS sequence"/>
</dbReference>
<comment type="subcellular location">
    <subcellularLocation>
        <location evidence="1">Membrane</location>
        <topology evidence="1">Multi-pass membrane protein</topology>
    </subcellularLocation>
</comment>
<evidence type="ECO:0000259" key="6">
    <source>
        <dbReference type="Pfam" id="PF00520"/>
    </source>
</evidence>
<dbReference type="PANTHER" id="PTHR10037:SF62">
    <property type="entry name" value="SODIUM CHANNEL PROTEIN 60E"/>
    <property type="match status" value="1"/>
</dbReference>
<dbReference type="InterPro" id="IPR027359">
    <property type="entry name" value="Volt_channel_dom_sf"/>
</dbReference>
<name>A0ABN9TWS5_9DINO</name>
<evidence type="ECO:0000256" key="4">
    <source>
        <dbReference type="ARBA" id="ARBA00023136"/>
    </source>
</evidence>
<gene>
    <name evidence="7" type="ORF">PCOR1329_LOCUS42948</name>
</gene>
<evidence type="ECO:0000256" key="2">
    <source>
        <dbReference type="ARBA" id="ARBA00022692"/>
    </source>
</evidence>
<evidence type="ECO:0000256" key="3">
    <source>
        <dbReference type="ARBA" id="ARBA00022989"/>
    </source>
</evidence>
<dbReference type="EMBL" id="CAUYUJ010015162">
    <property type="protein sequence ID" value="CAK0850557.1"/>
    <property type="molecule type" value="Genomic_DNA"/>
</dbReference>
<dbReference type="PANTHER" id="PTHR10037">
    <property type="entry name" value="VOLTAGE-GATED CATION CHANNEL CALCIUM AND SODIUM"/>
    <property type="match status" value="1"/>
</dbReference>
<dbReference type="Gene3D" id="1.20.120.350">
    <property type="entry name" value="Voltage-gated potassium channels. Chain C"/>
    <property type="match status" value="1"/>
</dbReference>
<evidence type="ECO:0000313" key="8">
    <source>
        <dbReference type="Proteomes" id="UP001189429"/>
    </source>
</evidence>
<dbReference type="InterPro" id="IPR005821">
    <property type="entry name" value="Ion_trans_dom"/>
</dbReference>
<keyword evidence="3 5" id="KW-1133">Transmembrane helix</keyword>
<proteinExistence type="predicted"/>
<comment type="caution">
    <text evidence="7">The sequence shown here is derived from an EMBL/GenBank/DDBJ whole genome shotgun (WGS) entry which is preliminary data.</text>
</comment>
<feature type="transmembrane region" description="Helical" evidence="5">
    <location>
        <begin position="230"/>
        <end position="253"/>
    </location>
</feature>
<organism evidence="7 8">
    <name type="scientific">Prorocentrum cordatum</name>
    <dbReference type="NCBI Taxonomy" id="2364126"/>
    <lineage>
        <taxon>Eukaryota</taxon>
        <taxon>Sar</taxon>
        <taxon>Alveolata</taxon>
        <taxon>Dinophyceae</taxon>
        <taxon>Prorocentrales</taxon>
        <taxon>Prorocentraceae</taxon>
        <taxon>Prorocentrum</taxon>
    </lineage>
</organism>
<feature type="transmembrane region" description="Helical" evidence="5">
    <location>
        <begin position="138"/>
        <end position="156"/>
    </location>
</feature>
<dbReference type="Gene3D" id="1.10.287.70">
    <property type="match status" value="1"/>
</dbReference>
<feature type="non-terminal residue" evidence="7">
    <location>
        <position position="1"/>
    </location>
</feature>
<dbReference type="InterPro" id="IPR043203">
    <property type="entry name" value="VGCC_Ca_Na"/>
</dbReference>
<feature type="transmembrane region" description="Helical" evidence="5">
    <location>
        <begin position="337"/>
        <end position="363"/>
    </location>
</feature>
<keyword evidence="4 5" id="KW-0472">Membrane</keyword>
<keyword evidence="8" id="KW-1185">Reference proteome</keyword>
<protein>
    <recommendedName>
        <fullName evidence="6">Ion transport domain-containing protein</fullName>
    </recommendedName>
</protein>
<evidence type="ECO:0000313" key="7">
    <source>
        <dbReference type="EMBL" id="CAK0850557.1"/>
    </source>
</evidence>